<protein>
    <submittedName>
        <fullName evidence="1">Uncharacterized protein</fullName>
    </submittedName>
</protein>
<name>A0A5Q4ZJI9_9BURK</name>
<dbReference type="KEGG" id="pdio:PDMSB3_0373.1"/>
<sequence length="63" mass="6856">MCRRAERTCLGSFGGGCCLAGNDPAAAVSFPLKLSKFQVISLKRNLNKIVIFQANNRAFVSHQ</sequence>
<organism evidence="1 2">
    <name type="scientific">Paraburkholderia dioscoreae</name>
    <dbReference type="NCBI Taxonomy" id="2604047"/>
    <lineage>
        <taxon>Bacteria</taxon>
        <taxon>Pseudomonadati</taxon>
        <taxon>Pseudomonadota</taxon>
        <taxon>Betaproteobacteria</taxon>
        <taxon>Burkholderiales</taxon>
        <taxon>Burkholderiaceae</taxon>
        <taxon>Paraburkholderia</taxon>
    </lineage>
</organism>
<proteinExistence type="predicted"/>
<dbReference type="AlphaFoldDB" id="A0A5Q4ZJI9"/>
<accession>A0A5Q4ZJI9</accession>
<dbReference type="EMBL" id="LR699554">
    <property type="protein sequence ID" value="VVD31676.1"/>
    <property type="molecule type" value="Genomic_DNA"/>
</dbReference>
<evidence type="ECO:0000313" key="1">
    <source>
        <dbReference type="EMBL" id="VVD31676.1"/>
    </source>
</evidence>
<dbReference type="Proteomes" id="UP000325811">
    <property type="component" value="Chromosome II"/>
</dbReference>
<evidence type="ECO:0000313" key="2">
    <source>
        <dbReference type="Proteomes" id="UP000325811"/>
    </source>
</evidence>
<keyword evidence="2" id="KW-1185">Reference proteome</keyword>
<reference evidence="1 2" key="1">
    <citation type="submission" date="2019-08" db="EMBL/GenBank/DDBJ databases">
        <authorList>
            <person name="Herpell B J."/>
        </authorList>
    </citation>
    <scope>NUCLEOTIDE SEQUENCE [LARGE SCALE GENOMIC DNA]</scope>
    <source>
        <strain evidence="2">Msb3</strain>
    </source>
</reference>
<gene>
    <name evidence="1" type="ORF">PDMSB3_0373</name>
</gene>